<dbReference type="NCBIfam" id="TIGR04183">
    <property type="entry name" value="Por_Secre_tail"/>
    <property type="match status" value="1"/>
</dbReference>
<organism evidence="3 4">
    <name type="scientific">Flavobacterium cupriresistens</name>
    <dbReference type="NCBI Taxonomy" id="2893885"/>
    <lineage>
        <taxon>Bacteria</taxon>
        <taxon>Pseudomonadati</taxon>
        <taxon>Bacteroidota</taxon>
        <taxon>Flavobacteriia</taxon>
        <taxon>Flavobacteriales</taxon>
        <taxon>Flavobacteriaceae</taxon>
        <taxon>Flavobacterium</taxon>
    </lineage>
</organism>
<feature type="domain" description="Secretion system C-terminal sorting" evidence="2">
    <location>
        <begin position="284"/>
        <end position="358"/>
    </location>
</feature>
<name>A0ABU4R805_9FLAO</name>
<evidence type="ECO:0000256" key="1">
    <source>
        <dbReference type="ARBA" id="ARBA00022729"/>
    </source>
</evidence>
<gene>
    <name evidence="3" type="ORF">SGQ83_05160</name>
</gene>
<proteinExistence type="predicted"/>
<dbReference type="InterPro" id="IPR026444">
    <property type="entry name" value="Secre_tail"/>
</dbReference>
<evidence type="ECO:0000259" key="2">
    <source>
        <dbReference type="Pfam" id="PF18962"/>
    </source>
</evidence>
<reference evidence="3 4" key="1">
    <citation type="submission" date="2023-11" db="EMBL/GenBank/DDBJ databases">
        <title>Unpublished Manusciprt.</title>
        <authorList>
            <person name="Saticioglu I.B."/>
            <person name="Ay H."/>
            <person name="Ajmi N."/>
            <person name="Altun S."/>
            <person name="Duman M."/>
        </authorList>
    </citation>
    <scope>NUCLEOTIDE SEQUENCE [LARGE SCALE GENOMIC DNA]</scope>
    <source>
        <strain evidence="3 4">Fl-318</strain>
    </source>
</reference>
<protein>
    <submittedName>
        <fullName evidence="3">T9SS type A sorting domain-containing protein</fullName>
    </submittedName>
</protein>
<comment type="caution">
    <text evidence="3">The sequence shown here is derived from an EMBL/GenBank/DDBJ whole genome shotgun (WGS) entry which is preliminary data.</text>
</comment>
<dbReference type="RefSeq" id="WP_230004728.1">
    <property type="nucleotide sequence ID" value="NZ_CP087134.1"/>
</dbReference>
<accession>A0ABU4R805</accession>
<dbReference type="Proteomes" id="UP001273350">
    <property type="component" value="Unassembled WGS sequence"/>
</dbReference>
<keyword evidence="4" id="KW-1185">Reference proteome</keyword>
<dbReference type="Pfam" id="PF18962">
    <property type="entry name" value="Por_Secre_tail"/>
    <property type="match status" value="1"/>
</dbReference>
<evidence type="ECO:0000313" key="4">
    <source>
        <dbReference type="Proteomes" id="UP001273350"/>
    </source>
</evidence>
<keyword evidence="1" id="KW-0732">Signal</keyword>
<sequence>MKNISLYPFSIAQTKFLSVLLVLNFNMSFSQTEPYSYFAPYGNNIFTSTSEPDHNSQIITANQLNNLSQNNDGLVIICDFEAPKNGDQLLSFENSKGRSLEIYYQNQTMMLRRYHENGTHYDYLLFDPLFTLKEQTPVDAVWTVRYFFTARFMWIEVQIKQTTIPISTQYLSATYFGLDYKFNDANSPMNEFLQKNTAAKIRLGSTSNNRKFKIPGILKIHEFKYSELKDHIQTHFSYPQKVNNTQEKREVASTPKTIEAKDNKLGIVQTEDLETNNDFEFKVSPNPSTAYFNIEINSKSNSEIKVQIFNIHGQELYSKAKNLNLGYNKITINYSDLRSGSNVMFLKITAKGNIYSYKILHN</sequence>
<dbReference type="EMBL" id="JAWXVI010000003">
    <property type="protein sequence ID" value="MDX6188729.1"/>
    <property type="molecule type" value="Genomic_DNA"/>
</dbReference>
<evidence type="ECO:0000313" key="3">
    <source>
        <dbReference type="EMBL" id="MDX6188729.1"/>
    </source>
</evidence>